<keyword evidence="6 7" id="KW-0472">Membrane</keyword>
<evidence type="ECO:0000256" key="7">
    <source>
        <dbReference type="RuleBase" id="RU363032"/>
    </source>
</evidence>
<keyword evidence="5 7" id="KW-1133">Transmembrane helix</keyword>
<evidence type="ECO:0000259" key="8">
    <source>
        <dbReference type="PROSITE" id="PS50928"/>
    </source>
</evidence>
<comment type="subcellular location">
    <subcellularLocation>
        <location evidence="1 7">Cell membrane</location>
        <topology evidence="1 7">Multi-pass membrane protein</topology>
    </subcellularLocation>
</comment>
<feature type="domain" description="ABC transmembrane type-1" evidence="8">
    <location>
        <begin position="65"/>
        <end position="285"/>
    </location>
</feature>
<dbReference type="Gene3D" id="1.10.3720.10">
    <property type="entry name" value="MetI-like"/>
    <property type="match status" value="1"/>
</dbReference>
<keyword evidence="4 7" id="KW-0812">Transmembrane</keyword>
<dbReference type="PANTHER" id="PTHR30193:SF37">
    <property type="entry name" value="INNER MEMBRANE ABC TRANSPORTER PERMEASE PROTEIN YCJO"/>
    <property type="match status" value="1"/>
</dbReference>
<feature type="transmembrane region" description="Helical" evidence="7">
    <location>
        <begin position="9"/>
        <end position="28"/>
    </location>
</feature>
<evidence type="ECO:0000256" key="2">
    <source>
        <dbReference type="ARBA" id="ARBA00022448"/>
    </source>
</evidence>
<evidence type="ECO:0000256" key="3">
    <source>
        <dbReference type="ARBA" id="ARBA00022475"/>
    </source>
</evidence>
<dbReference type="EMBL" id="JAGKSP010000002">
    <property type="protein sequence ID" value="MBP3962669.1"/>
    <property type="molecule type" value="Genomic_DNA"/>
</dbReference>
<evidence type="ECO:0000313" key="10">
    <source>
        <dbReference type="Proteomes" id="UP000673394"/>
    </source>
</evidence>
<dbReference type="PANTHER" id="PTHR30193">
    <property type="entry name" value="ABC TRANSPORTER PERMEASE PROTEIN"/>
    <property type="match status" value="1"/>
</dbReference>
<feature type="transmembrane region" description="Helical" evidence="7">
    <location>
        <begin position="264"/>
        <end position="286"/>
    </location>
</feature>
<proteinExistence type="inferred from homology"/>
<dbReference type="RefSeq" id="WP_210657028.1">
    <property type="nucleotide sequence ID" value="NZ_JAGKSP010000002.1"/>
</dbReference>
<feature type="transmembrane region" description="Helical" evidence="7">
    <location>
        <begin position="72"/>
        <end position="97"/>
    </location>
</feature>
<keyword evidence="10" id="KW-1185">Reference proteome</keyword>
<evidence type="ECO:0000256" key="1">
    <source>
        <dbReference type="ARBA" id="ARBA00004651"/>
    </source>
</evidence>
<comment type="similarity">
    <text evidence="7">Belongs to the binding-protein-dependent transport system permease family.</text>
</comment>
<dbReference type="InterPro" id="IPR051393">
    <property type="entry name" value="ABC_transporter_permease"/>
</dbReference>
<reference evidence="9 10" key="1">
    <citation type="submission" date="2021-04" db="EMBL/GenBank/DDBJ databases">
        <title>Paenibacillus sp. DLE-14 whole genome sequence.</title>
        <authorList>
            <person name="Ham Y.J."/>
        </authorList>
    </citation>
    <scope>NUCLEOTIDE SEQUENCE [LARGE SCALE GENOMIC DNA]</scope>
    <source>
        <strain evidence="9 10">DLE-14</strain>
    </source>
</reference>
<dbReference type="Pfam" id="PF00528">
    <property type="entry name" value="BPD_transp_1"/>
    <property type="match status" value="1"/>
</dbReference>
<evidence type="ECO:0000256" key="5">
    <source>
        <dbReference type="ARBA" id="ARBA00022989"/>
    </source>
</evidence>
<sequence>MSRQWRESLTAYLLLSPIVIGLLLFSYYPPIRGLIMAFFEWNAAGNVWTFIGLDNFKTMLHDDVLLASVPNMLFLVVGGLIIGVTAPLVMAEMIFFVKNEKLKYLYRVLVLVPLVVPGIVGLLVWQFVYDPNVGLLNSLLGALGLDDWKHAWLGESNTVLWALLFLGFPWVSGIGPLIYLAGLMNIPTEVIENSRLEGASPVKRILYIDIPLIIGQVKFFVVTGLISGLQAFGHQLVLTNGGPGYSSMVPGYHMYMQAFTYNRLGYASSIGLILFIAAMAITLLSMKLIKSQEAS</sequence>
<name>A0ABS5C9J0_9BACL</name>
<accession>A0ABS5C9J0</accession>
<protein>
    <submittedName>
        <fullName evidence="9">Sugar ABC transporter permease</fullName>
    </submittedName>
</protein>
<dbReference type="SUPFAM" id="SSF161098">
    <property type="entry name" value="MetI-like"/>
    <property type="match status" value="1"/>
</dbReference>
<dbReference type="Proteomes" id="UP000673394">
    <property type="component" value="Unassembled WGS sequence"/>
</dbReference>
<evidence type="ECO:0000256" key="4">
    <source>
        <dbReference type="ARBA" id="ARBA00022692"/>
    </source>
</evidence>
<evidence type="ECO:0000313" key="9">
    <source>
        <dbReference type="EMBL" id="MBP3962669.1"/>
    </source>
</evidence>
<evidence type="ECO:0000256" key="6">
    <source>
        <dbReference type="ARBA" id="ARBA00023136"/>
    </source>
</evidence>
<dbReference type="PROSITE" id="PS50928">
    <property type="entry name" value="ABC_TM1"/>
    <property type="match status" value="1"/>
</dbReference>
<keyword evidence="2 7" id="KW-0813">Transport</keyword>
<keyword evidence="3" id="KW-1003">Cell membrane</keyword>
<feature type="transmembrane region" description="Helical" evidence="7">
    <location>
        <begin position="104"/>
        <end position="128"/>
    </location>
</feature>
<feature type="transmembrane region" description="Helical" evidence="7">
    <location>
        <begin position="159"/>
        <end position="184"/>
    </location>
</feature>
<dbReference type="InterPro" id="IPR035906">
    <property type="entry name" value="MetI-like_sf"/>
</dbReference>
<comment type="caution">
    <text evidence="9">The sequence shown here is derived from an EMBL/GenBank/DDBJ whole genome shotgun (WGS) entry which is preliminary data.</text>
</comment>
<gene>
    <name evidence="9" type="ORF">I8J30_08130</name>
</gene>
<organism evidence="9 10">
    <name type="scientific">Paenibacillus lignilyticus</name>
    <dbReference type="NCBI Taxonomy" id="1172615"/>
    <lineage>
        <taxon>Bacteria</taxon>
        <taxon>Bacillati</taxon>
        <taxon>Bacillota</taxon>
        <taxon>Bacilli</taxon>
        <taxon>Bacillales</taxon>
        <taxon>Paenibacillaceae</taxon>
        <taxon>Paenibacillus</taxon>
    </lineage>
</organism>
<dbReference type="InterPro" id="IPR000515">
    <property type="entry name" value="MetI-like"/>
</dbReference>